<dbReference type="Proteomes" id="UP001338137">
    <property type="component" value="Unassembled WGS sequence"/>
</dbReference>
<evidence type="ECO:0000313" key="2">
    <source>
        <dbReference type="EMBL" id="MEC0227950.1"/>
    </source>
</evidence>
<sequence>MKAFPIKHQNKLATVILFIINLLWFLKFKFHTLMGDDLYTWNVVHNYKEGFLQYTLFETLFGKYRPIYNLIQYFVITTFDMEYRLYFFLNILVNFVAVLIMYRLLLMLTKNAIISFLFSVIFITCRFSYYNILQVYGLMEAVALILFLLMLFISILFYKNSSKINIFLILLIETLMVFTHERYIVVVPFLLILFFLTLSKPKRIYTVIPLVPVILNFAIKKIVVNTSFLEGTGGASISFDIAKISIFLICGLLNMVGINVGAPYLNGINFTQESTITQILSVIILLINLLLLVFLIKQSKGSLENKKKLIVVGIALILILSLLLAASITIRQEYRWLFAPYAVFLLVTAFVFQQLKIVQSIKYVLIVLLCVIVFRNDMYYKLYLDRVYFIDALKIADSTYDATIKKYGSNIKNSKIYIEKDPSLVWTLQNDLFFKVNADEPNLKTNFVDNLSEIDLSQESLLLLKFNNLTRQMEDVTNEFVLDPKDRGPQIILPEEWATPDKGYTKTTVYGQTLYYKVVRKVYKNNSISMLRLDNDTVLSLSQNVVDNASLGNLEPNKFAYYSIDSETGFLWISVPTDSKINWKAEIQRGN</sequence>
<feature type="transmembrane region" description="Helical" evidence="1">
    <location>
        <begin position="165"/>
        <end position="198"/>
    </location>
</feature>
<proteinExistence type="predicted"/>
<evidence type="ECO:0008006" key="4">
    <source>
        <dbReference type="Google" id="ProtNLM"/>
    </source>
</evidence>
<protein>
    <recommendedName>
        <fullName evidence="4">Glycosyltransferase RgtA/B/C/D-like domain-containing protein</fullName>
    </recommendedName>
</protein>
<dbReference type="EMBL" id="JARLKY010000026">
    <property type="protein sequence ID" value="MEC0227950.1"/>
    <property type="molecule type" value="Genomic_DNA"/>
</dbReference>
<comment type="caution">
    <text evidence="2">The sequence shown here is derived from an EMBL/GenBank/DDBJ whole genome shotgun (WGS) entry which is preliminary data.</text>
</comment>
<dbReference type="RefSeq" id="WP_326072240.1">
    <property type="nucleotide sequence ID" value="NZ_JARLKY010000026.1"/>
</dbReference>
<feature type="transmembrane region" description="Helical" evidence="1">
    <location>
        <begin position="334"/>
        <end position="351"/>
    </location>
</feature>
<feature type="transmembrane region" description="Helical" evidence="1">
    <location>
        <begin position="363"/>
        <end position="380"/>
    </location>
</feature>
<evidence type="ECO:0000313" key="3">
    <source>
        <dbReference type="Proteomes" id="UP001338137"/>
    </source>
</evidence>
<feature type="transmembrane region" description="Helical" evidence="1">
    <location>
        <begin position="244"/>
        <end position="264"/>
    </location>
</feature>
<feature type="transmembrane region" description="Helical" evidence="1">
    <location>
        <begin position="204"/>
        <end position="223"/>
    </location>
</feature>
<keyword evidence="1" id="KW-0812">Transmembrane</keyword>
<feature type="transmembrane region" description="Helical" evidence="1">
    <location>
        <begin position="308"/>
        <end position="328"/>
    </location>
</feature>
<feature type="transmembrane region" description="Helical" evidence="1">
    <location>
        <begin position="12"/>
        <end position="30"/>
    </location>
</feature>
<gene>
    <name evidence="2" type="ORF">P4I72_12510</name>
</gene>
<name>A0ABU6G2X9_9BACL</name>
<feature type="transmembrane region" description="Helical" evidence="1">
    <location>
        <begin position="276"/>
        <end position="296"/>
    </location>
</feature>
<feature type="transmembrane region" description="Helical" evidence="1">
    <location>
        <begin position="112"/>
        <end position="129"/>
    </location>
</feature>
<keyword evidence="1" id="KW-0472">Membrane</keyword>
<reference evidence="2 3" key="1">
    <citation type="submission" date="2023-03" db="EMBL/GenBank/DDBJ databases">
        <title>Bacillus Genome Sequencing.</title>
        <authorList>
            <person name="Dunlap C."/>
        </authorList>
    </citation>
    <scope>NUCLEOTIDE SEQUENCE [LARGE SCALE GENOMIC DNA]</scope>
    <source>
        <strain evidence="2 3">BD-533</strain>
    </source>
</reference>
<feature type="transmembrane region" description="Helical" evidence="1">
    <location>
        <begin position="135"/>
        <end position="158"/>
    </location>
</feature>
<organism evidence="2 3">
    <name type="scientific">Paenibacillus alba</name>
    <dbReference type="NCBI Taxonomy" id="1197127"/>
    <lineage>
        <taxon>Bacteria</taxon>
        <taxon>Bacillati</taxon>
        <taxon>Bacillota</taxon>
        <taxon>Bacilli</taxon>
        <taxon>Bacillales</taxon>
        <taxon>Paenibacillaceae</taxon>
        <taxon>Paenibacillus</taxon>
    </lineage>
</organism>
<feature type="transmembrane region" description="Helical" evidence="1">
    <location>
        <begin position="85"/>
        <end position="105"/>
    </location>
</feature>
<keyword evidence="3" id="KW-1185">Reference proteome</keyword>
<evidence type="ECO:0000256" key="1">
    <source>
        <dbReference type="SAM" id="Phobius"/>
    </source>
</evidence>
<keyword evidence="1" id="KW-1133">Transmembrane helix</keyword>
<accession>A0ABU6G2X9</accession>